<evidence type="ECO:0000256" key="1">
    <source>
        <dbReference type="ARBA" id="ARBA00009199"/>
    </source>
</evidence>
<protein>
    <submittedName>
        <fullName evidence="3">Amidase</fullName>
    </submittedName>
</protein>
<dbReference type="Proteomes" id="UP001596160">
    <property type="component" value="Unassembled WGS sequence"/>
</dbReference>
<keyword evidence="4" id="KW-1185">Reference proteome</keyword>
<evidence type="ECO:0000313" key="4">
    <source>
        <dbReference type="Proteomes" id="UP001596160"/>
    </source>
</evidence>
<dbReference type="PANTHER" id="PTHR11895">
    <property type="entry name" value="TRANSAMIDASE"/>
    <property type="match status" value="1"/>
</dbReference>
<dbReference type="SUPFAM" id="SSF75304">
    <property type="entry name" value="Amidase signature (AS) enzymes"/>
    <property type="match status" value="1"/>
</dbReference>
<reference evidence="4" key="1">
    <citation type="journal article" date="2019" name="Int. J. Syst. Evol. Microbiol.">
        <title>The Global Catalogue of Microorganisms (GCM) 10K type strain sequencing project: providing services to taxonomists for standard genome sequencing and annotation.</title>
        <authorList>
            <consortium name="The Broad Institute Genomics Platform"/>
            <consortium name="The Broad Institute Genome Sequencing Center for Infectious Disease"/>
            <person name="Wu L."/>
            <person name="Ma J."/>
        </authorList>
    </citation>
    <scope>NUCLEOTIDE SEQUENCE [LARGE SCALE GENOMIC DNA]</scope>
    <source>
        <strain evidence="4">PCU 266</strain>
    </source>
</reference>
<gene>
    <name evidence="3" type="ORF">ACFPRH_11245</name>
</gene>
<comment type="similarity">
    <text evidence="1">Belongs to the amidase family.</text>
</comment>
<accession>A0ABW0AKV4</accession>
<name>A0ABW0AKV4_9ACTN</name>
<dbReference type="Pfam" id="PF01425">
    <property type="entry name" value="Amidase"/>
    <property type="match status" value="1"/>
</dbReference>
<proteinExistence type="inferred from homology"/>
<organism evidence="3 4">
    <name type="scientific">Streptomyces amakusaensis</name>
    <dbReference type="NCBI Taxonomy" id="67271"/>
    <lineage>
        <taxon>Bacteria</taxon>
        <taxon>Bacillati</taxon>
        <taxon>Actinomycetota</taxon>
        <taxon>Actinomycetes</taxon>
        <taxon>Kitasatosporales</taxon>
        <taxon>Streptomycetaceae</taxon>
        <taxon>Streptomyces</taxon>
    </lineage>
</organism>
<dbReference type="Gene3D" id="3.90.1300.10">
    <property type="entry name" value="Amidase signature (AS) domain"/>
    <property type="match status" value="1"/>
</dbReference>
<dbReference type="RefSeq" id="WP_344477353.1">
    <property type="nucleotide sequence ID" value="NZ_BAAASB010000008.1"/>
</dbReference>
<comment type="caution">
    <text evidence="3">The sequence shown here is derived from an EMBL/GenBank/DDBJ whole genome shotgun (WGS) entry which is preliminary data.</text>
</comment>
<dbReference type="EMBL" id="JBHSKP010000005">
    <property type="protein sequence ID" value="MFC5152309.1"/>
    <property type="molecule type" value="Genomic_DNA"/>
</dbReference>
<dbReference type="InterPro" id="IPR000120">
    <property type="entry name" value="Amidase"/>
</dbReference>
<sequence>MESPIFTPASELRSLIRDKELSAVEVTEAVLARLEAVNPLLNAVVAVRAEGALADARAADAKPPEEHGPLHGIPFTVKDANESADLPLAYGSLPFTGHRPGFDSEVVARLRRAGGILIGSTNMPEFGLRITTENRAFPATRNPWNTAYGPAGSSGGAAAAVAAGIAPLALAADGAGSGRAPASACGVVGLKPTRGRTPWAPATQEQWAGYVVNGQMARTVRDAALMLDATAGPVAGEPYGLPEPSGSFLAACDRPPERLRVAYTCTPPHGTVVPEVREVFERAVSVFDGLGAEPVEASPDLGGLLDPLLTVIAANVAAMVRGVPRERLSELEPTTLDVALHGERLGAADYSSAIAAAQSRAAGIIRFWTRFDVLLTPTLTVLPPPLGTAPAGPGFTERWREYADWLAFAYPFNITGQPAISLPAGRAARNLPVGVQLVGAPGAEARLLGLAAAFERARPWADEPPRLG</sequence>
<feature type="domain" description="Amidase" evidence="2">
    <location>
        <begin position="25"/>
        <end position="448"/>
    </location>
</feature>
<evidence type="ECO:0000313" key="3">
    <source>
        <dbReference type="EMBL" id="MFC5152309.1"/>
    </source>
</evidence>
<evidence type="ECO:0000259" key="2">
    <source>
        <dbReference type="Pfam" id="PF01425"/>
    </source>
</evidence>
<dbReference type="InterPro" id="IPR036928">
    <property type="entry name" value="AS_sf"/>
</dbReference>
<dbReference type="PANTHER" id="PTHR11895:SF7">
    <property type="entry name" value="GLUTAMYL-TRNA(GLN) AMIDOTRANSFERASE SUBUNIT A, MITOCHONDRIAL"/>
    <property type="match status" value="1"/>
</dbReference>
<dbReference type="InterPro" id="IPR023631">
    <property type="entry name" value="Amidase_dom"/>
</dbReference>